<gene>
    <name evidence="2" type="ORF">COB67_01925</name>
</gene>
<dbReference type="SUPFAM" id="SSF52540">
    <property type="entry name" value="P-loop containing nucleoside triphosphate hydrolases"/>
    <property type="match status" value="1"/>
</dbReference>
<protein>
    <recommendedName>
        <fullName evidence="1">PrkA AAA domain-containing protein</fullName>
    </recommendedName>
</protein>
<evidence type="ECO:0000313" key="3">
    <source>
        <dbReference type="Proteomes" id="UP000218113"/>
    </source>
</evidence>
<accession>A0A2A4TAS9</accession>
<dbReference type="GO" id="GO:0004672">
    <property type="term" value="F:protein kinase activity"/>
    <property type="evidence" value="ECO:0007669"/>
    <property type="project" value="TreeGrafter"/>
</dbReference>
<proteinExistence type="predicted"/>
<dbReference type="Proteomes" id="UP000218113">
    <property type="component" value="Unassembled WGS sequence"/>
</dbReference>
<name>A0A2A4TAS9_9DELT</name>
<organism evidence="2 3">
    <name type="scientific">SAR324 cluster bacterium</name>
    <dbReference type="NCBI Taxonomy" id="2024889"/>
    <lineage>
        <taxon>Bacteria</taxon>
        <taxon>Deltaproteobacteria</taxon>
        <taxon>SAR324 cluster</taxon>
    </lineage>
</organism>
<evidence type="ECO:0000313" key="2">
    <source>
        <dbReference type="EMBL" id="PCI30429.1"/>
    </source>
</evidence>
<dbReference type="InterPro" id="IPR010650">
    <property type="entry name" value="PrkA_C"/>
</dbReference>
<dbReference type="AlphaFoldDB" id="A0A2A4TAS9"/>
<dbReference type="Pfam" id="PF06798">
    <property type="entry name" value="PrkA"/>
    <property type="match status" value="1"/>
</dbReference>
<dbReference type="PANTHER" id="PTHR30267">
    <property type="entry name" value="PROTEIN KINASE PRKA"/>
    <property type="match status" value="1"/>
</dbReference>
<dbReference type="SMART" id="SM00763">
    <property type="entry name" value="AAA_PrkA"/>
    <property type="match status" value="1"/>
</dbReference>
<dbReference type="EMBL" id="NVSR01000005">
    <property type="protein sequence ID" value="PCI30429.1"/>
    <property type="molecule type" value="Genomic_DNA"/>
</dbReference>
<dbReference type="PANTHER" id="PTHR30267:SF2">
    <property type="entry name" value="PROTEIN PRKA"/>
    <property type="match status" value="1"/>
</dbReference>
<feature type="domain" description="PrkA AAA" evidence="1">
    <location>
        <begin position="18"/>
        <end position="426"/>
    </location>
</feature>
<dbReference type="Pfam" id="PF08298">
    <property type="entry name" value="AAA_PrkA"/>
    <property type="match status" value="1"/>
</dbReference>
<reference evidence="3" key="1">
    <citation type="submission" date="2017-08" db="EMBL/GenBank/DDBJ databases">
        <title>A dynamic microbial community with high functional redundancy inhabits the cold, oxic subseafloor aquifer.</title>
        <authorList>
            <person name="Tully B.J."/>
            <person name="Wheat C.G."/>
            <person name="Glazer B.T."/>
            <person name="Huber J.A."/>
        </authorList>
    </citation>
    <scope>NUCLEOTIDE SEQUENCE [LARGE SCALE GENOMIC DNA]</scope>
</reference>
<dbReference type="Gene3D" id="3.40.50.300">
    <property type="entry name" value="P-loop containing nucleotide triphosphate hydrolases"/>
    <property type="match status" value="1"/>
</dbReference>
<dbReference type="InterPro" id="IPR013153">
    <property type="entry name" value="Prk_AAA"/>
</dbReference>
<evidence type="ECO:0000259" key="1">
    <source>
        <dbReference type="SMART" id="SM00763"/>
    </source>
</evidence>
<comment type="caution">
    <text evidence="2">The sequence shown here is derived from an EMBL/GenBank/DDBJ whole genome shotgun (WGS) entry which is preliminary data.</text>
</comment>
<sequence>MEELNLKELLGYHRKKSLRFSEFIETVVEDPDQYLQTSSSLISRAIQYFGYEIVVRSGEPTISYKIFKDLFSSGVNAVFGQEACIKQIVEVIESIDNEAGLNRGIVLVGPPASGKTNIMDLIIRAVEEYSKLKEATLYSFLFRFTDDQGHSLELRSQFQHHPLLLIPITLQGAGGKISHPRKELFDLINSKRATYRQVIIPNIYRNATLDKRTLDIIEGLIQNPRNDGKSLYDILEEYVRVEEIEFSTAQAKGISNIDDMSQLRATIQHLDLGADNLKILNRHLSQKILYQYDGAIVDSNRGILHIHDAFGGDEGVKERDYKPLLMLLGSGKVSVESTQASVDNTVVITTNIDEMDKLDRQLDASKLLDRIEKIPANYLLDSNSEMDILRRDMQNMREEYDTDPNLIRIASYYSVLTRLLPPIRRKFPPGWSDEKKILYHSITPEQKLFIYSSQNEDPVRTIQELPHWHPFHNEMFRLNINPYDSESLEKVISTHSQAVNLRESDLFTNEEQKLIDDEFMRLLWNEHFPYEGQSGISVRQLQNIMRNTISNSDRQKIHVGIFLNQLSRMVEEGPKLHHWLAIDNRYQKEKLLMDSRRIGDISLDKGEGDYGDFEGLIKVVRLLYSSIIKREITVCTVDRDPVQIEYDLRKYLQHALLSTAHQNKAFAHVMIPKFSFIDPTTGQKVDEPDYSFMLTIEEILTQGRQGNAPRTEIAQKFLDYQNSGDLALEQDKTIISSRNDNFLQCFAKEFSLLLSHRKVDEEVNPELLKEAIFHKQHDPERFEQYTPKIKNFLQNIIRNMCRRYNYSPEIALDTIVFALRKQIVQFEKILS</sequence>
<dbReference type="InterPro" id="IPR027417">
    <property type="entry name" value="P-loop_NTPase"/>
</dbReference>